<feature type="signal peptide" evidence="2">
    <location>
        <begin position="1"/>
        <end position="21"/>
    </location>
</feature>
<gene>
    <name evidence="4" type="ORF">FYJ62_05510</name>
</gene>
<dbReference type="PANTHER" id="PTHR35936:SF34">
    <property type="entry name" value="ABC TRANSPORTER EXTRACELLULAR-BINDING PROTEIN YCKB-RELATED"/>
    <property type="match status" value="1"/>
</dbReference>
<reference evidence="4 5" key="1">
    <citation type="submission" date="2019-08" db="EMBL/GenBank/DDBJ databases">
        <title>In-depth cultivation of the pig gut microbiome towards novel bacterial diversity and tailored functional studies.</title>
        <authorList>
            <person name="Wylensek D."/>
            <person name="Hitch T.C.A."/>
            <person name="Clavel T."/>
        </authorList>
    </citation>
    <scope>NUCLEOTIDE SEQUENCE [LARGE SCALE GENOMIC DNA]</scope>
    <source>
        <strain evidence="4 5">Bifido-178-WT-2B</strain>
    </source>
</reference>
<proteinExistence type="predicted"/>
<feature type="domain" description="Solute-binding protein family 3/N-terminal" evidence="3">
    <location>
        <begin position="44"/>
        <end position="269"/>
    </location>
</feature>
<evidence type="ECO:0000313" key="4">
    <source>
        <dbReference type="EMBL" id="MST87105.1"/>
    </source>
</evidence>
<dbReference type="EMBL" id="VUMX01000012">
    <property type="protein sequence ID" value="MST87105.1"/>
    <property type="molecule type" value="Genomic_DNA"/>
</dbReference>
<accession>A0A6A8ME90</accession>
<evidence type="ECO:0000256" key="1">
    <source>
        <dbReference type="ARBA" id="ARBA00022729"/>
    </source>
</evidence>
<dbReference type="Proteomes" id="UP000438120">
    <property type="component" value="Unassembled WGS sequence"/>
</dbReference>
<evidence type="ECO:0000256" key="2">
    <source>
        <dbReference type="SAM" id="SignalP"/>
    </source>
</evidence>
<dbReference type="OrthoDB" id="9775197at2"/>
<dbReference type="Gene3D" id="3.40.190.10">
    <property type="entry name" value="Periplasmic binding protein-like II"/>
    <property type="match status" value="2"/>
</dbReference>
<dbReference type="InterPro" id="IPR001638">
    <property type="entry name" value="Solute-binding_3/MltF_N"/>
</dbReference>
<name>A0A6A8ME90_9LACO</name>
<organism evidence="4 5">
    <name type="scientific">Lactobacillus porci</name>
    <dbReference type="NCBI Taxonomy" id="2012477"/>
    <lineage>
        <taxon>Bacteria</taxon>
        <taxon>Bacillati</taxon>
        <taxon>Bacillota</taxon>
        <taxon>Bacilli</taxon>
        <taxon>Lactobacillales</taxon>
        <taxon>Lactobacillaceae</taxon>
        <taxon>Lactobacillus</taxon>
    </lineage>
</organism>
<protein>
    <submittedName>
        <fullName evidence="4">Amino acid ABC transporter substrate-binding protein</fullName>
    </submittedName>
</protein>
<dbReference type="Pfam" id="PF00497">
    <property type="entry name" value="SBP_bac_3"/>
    <property type="match status" value="1"/>
</dbReference>
<sequence length="275" mass="31035">MKQLKKVLVILAAAVSLFVAAGCSNLTKEANTKDTWSRIQRRKSVIIGLDDTFVPMDFRQKDGKLVGYDVDLAKAVLKELGLRADFQTIDWSMKETELRNGTIDVLWNGYSVTSQRKKKVNFSKAYLRNRQVLVVKKASGIKSFKQMTGKVVGAQSGSTAEIWLDGKQQSLKAKSKVLYDTIPSAFLDLNAGRIQGILLDETYADYYIKHEADSSSYQVIINKGVPEDLFAVGMRKGDKTLQKKINWALKRLQQNGKLRQINQKWFGTNSNYLQK</sequence>
<dbReference type="PROSITE" id="PS51257">
    <property type="entry name" value="PROKAR_LIPOPROTEIN"/>
    <property type="match status" value="1"/>
</dbReference>
<keyword evidence="5" id="KW-1185">Reference proteome</keyword>
<dbReference type="PANTHER" id="PTHR35936">
    <property type="entry name" value="MEMBRANE-BOUND LYTIC MUREIN TRANSGLYCOSYLASE F"/>
    <property type="match status" value="1"/>
</dbReference>
<dbReference type="CDD" id="cd00996">
    <property type="entry name" value="PBP2_AatB_like"/>
    <property type="match status" value="1"/>
</dbReference>
<dbReference type="SMART" id="SM00062">
    <property type="entry name" value="PBPb"/>
    <property type="match status" value="1"/>
</dbReference>
<feature type="chain" id="PRO_5039240918" evidence="2">
    <location>
        <begin position="22"/>
        <end position="275"/>
    </location>
</feature>
<evidence type="ECO:0000313" key="5">
    <source>
        <dbReference type="Proteomes" id="UP000438120"/>
    </source>
</evidence>
<keyword evidence="1 2" id="KW-0732">Signal</keyword>
<evidence type="ECO:0000259" key="3">
    <source>
        <dbReference type="SMART" id="SM00062"/>
    </source>
</evidence>
<dbReference type="AlphaFoldDB" id="A0A6A8ME90"/>
<dbReference type="SUPFAM" id="SSF53850">
    <property type="entry name" value="Periplasmic binding protein-like II"/>
    <property type="match status" value="1"/>
</dbReference>
<dbReference type="RefSeq" id="WP_154548547.1">
    <property type="nucleotide sequence ID" value="NZ_VUMX01000012.1"/>
</dbReference>
<comment type="caution">
    <text evidence="4">The sequence shown here is derived from an EMBL/GenBank/DDBJ whole genome shotgun (WGS) entry which is preliminary data.</text>
</comment>